<feature type="compositionally biased region" description="Low complexity" evidence="1">
    <location>
        <begin position="213"/>
        <end position="237"/>
    </location>
</feature>
<dbReference type="AlphaFoldDB" id="A0A8J5QJ63"/>
<evidence type="ECO:0000313" key="2">
    <source>
        <dbReference type="EMBL" id="KAG7662051.1"/>
    </source>
</evidence>
<proteinExistence type="predicted"/>
<keyword evidence="3" id="KW-1185">Reference proteome</keyword>
<feature type="compositionally biased region" description="Low complexity" evidence="1">
    <location>
        <begin position="193"/>
        <end position="205"/>
    </location>
</feature>
<feature type="compositionally biased region" description="Basic residues" evidence="1">
    <location>
        <begin position="396"/>
        <end position="405"/>
    </location>
</feature>
<feature type="region of interest" description="Disordered" evidence="1">
    <location>
        <begin position="180"/>
        <end position="241"/>
    </location>
</feature>
<accession>A0A8J5QJ63</accession>
<organism evidence="2 3">
    <name type="scientific">[Candida] subhashii</name>
    <dbReference type="NCBI Taxonomy" id="561895"/>
    <lineage>
        <taxon>Eukaryota</taxon>
        <taxon>Fungi</taxon>
        <taxon>Dikarya</taxon>
        <taxon>Ascomycota</taxon>
        <taxon>Saccharomycotina</taxon>
        <taxon>Pichiomycetes</taxon>
        <taxon>Debaryomycetaceae</taxon>
        <taxon>Spathaspora</taxon>
    </lineage>
</organism>
<dbReference type="EMBL" id="JAGSYN010000185">
    <property type="protein sequence ID" value="KAG7662051.1"/>
    <property type="molecule type" value="Genomic_DNA"/>
</dbReference>
<evidence type="ECO:0000256" key="1">
    <source>
        <dbReference type="SAM" id="MobiDB-lite"/>
    </source>
</evidence>
<protein>
    <submittedName>
        <fullName evidence="2">Uncharacterized protein</fullName>
    </submittedName>
</protein>
<feature type="compositionally biased region" description="Low complexity" evidence="1">
    <location>
        <begin position="8"/>
        <end position="54"/>
    </location>
</feature>
<gene>
    <name evidence="2" type="ORF">J8A68_004439</name>
</gene>
<dbReference type="GeneID" id="73471239"/>
<evidence type="ECO:0000313" key="3">
    <source>
        <dbReference type="Proteomes" id="UP000694255"/>
    </source>
</evidence>
<reference evidence="2 3" key="1">
    <citation type="journal article" date="2021" name="DNA Res.">
        <title>Genome analysis of Candida subhashii reveals its hybrid nature and dual mitochondrial genome conformations.</title>
        <authorList>
            <person name="Mixao V."/>
            <person name="Hegedusova E."/>
            <person name="Saus E."/>
            <person name="Pryszcz L.P."/>
            <person name="Cillingova A."/>
            <person name="Nosek J."/>
            <person name="Gabaldon T."/>
        </authorList>
    </citation>
    <scope>NUCLEOTIDE SEQUENCE [LARGE SCALE GENOMIC DNA]</scope>
    <source>
        <strain evidence="2 3">CBS 10753</strain>
    </source>
</reference>
<name>A0A8J5QJ63_9ASCO</name>
<feature type="region of interest" description="Disordered" evidence="1">
    <location>
        <begin position="317"/>
        <end position="344"/>
    </location>
</feature>
<sequence length="504" mass="57544">MNGDAKVNTHFNNNNNDNITTTSSIYNTNNNINNKSNYRQQQQPSLQLQSNFQQSHHNRYSNNMASTVSSQPNNQHPPTDGVSFLDLLSSDMDFEQAYSMYNDLQTKNVIGSFEQLQKVQMLNQQYVPSLPPTTHDYHYQQQAAISRTREDDEFAYGRAQILANGDAYMNQFKHYAFDNDLSKLNKPKPPYQQPMQHQQIQQPQNQPQPQPEPQLQAQPHPQPHSQSSQQQQLPRTQQPEEDFDQFFSTTESDALEKFLDNLANPDAVGDPLQFYQGVKNMSPAASNNGTIPSSNPITQDDIFNPLYELHTMKIPGLNQTNTKKDTIPSQTTAVTSTRYPLPTPMQNAANSSFMLDDFKRKASNIQAMLISPPNSGDEIKKDENQLNYDEDGMTKPAKKKRRTSHKPLLSLEQKRLNHSNSEQKRRQLCKIAYNRCLELIIDLDAFNKLPELSEEQRKSKRARVNKEGLPNLSKHGALVRISNEIIEIKSLNDKLKKLLGDVNM</sequence>
<comment type="caution">
    <text evidence="2">The sequence shown here is derived from an EMBL/GenBank/DDBJ whole genome shotgun (WGS) entry which is preliminary data.</text>
</comment>
<feature type="region of interest" description="Disordered" evidence="1">
    <location>
        <begin position="1"/>
        <end position="54"/>
    </location>
</feature>
<dbReference type="Proteomes" id="UP000694255">
    <property type="component" value="Unassembled WGS sequence"/>
</dbReference>
<feature type="region of interest" description="Disordered" evidence="1">
    <location>
        <begin position="388"/>
        <end position="407"/>
    </location>
</feature>
<dbReference type="OrthoDB" id="5778525at2759"/>
<dbReference type="RefSeq" id="XP_049262284.1">
    <property type="nucleotide sequence ID" value="XM_049408398.1"/>
</dbReference>